<feature type="region of interest" description="C" evidence="10">
    <location>
        <begin position="551"/>
        <end position="622"/>
    </location>
</feature>
<dbReference type="GO" id="GO:0016887">
    <property type="term" value="F:ATP hydrolysis activity"/>
    <property type="evidence" value="ECO:0007669"/>
    <property type="project" value="InterPro"/>
</dbReference>
<evidence type="ECO:0000256" key="5">
    <source>
        <dbReference type="ARBA" id="ARBA00022840"/>
    </source>
</evidence>
<feature type="binding site" evidence="11">
    <location>
        <begin position="100"/>
        <end position="101"/>
    </location>
    <ligand>
        <name>ATP</name>
        <dbReference type="ChEBI" id="CHEBI:30616"/>
    </ligand>
</feature>
<reference evidence="12 13" key="1">
    <citation type="journal article" date="2019" name="Proc. Natl. Acad. Sci. U.S.A.">
        <title>Exaggeration and cooption of innate immunity for social defense.</title>
        <authorList>
            <person name="Kutsukake M."/>
            <person name="Moriyama M."/>
            <person name="Shigenobu S."/>
            <person name="Meng X.-Y."/>
            <person name="Nikoh N."/>
            <person name="Noda C."/>
            <person name="Kobayashi S."/>
            <person name="Fukatsu T."/>
        </authorList>
    </citation>
    <scope>NUCLEOTIDE SEQUENCE [LARGE SCALE GENOMIC DNA]</scope>
    <source>
        <strain evidence="12 13">Nmo</strain>
    </source>
</reference>
<dbReference type="RefSeq" id="WP_158345103.1">
    <property type="nucleotide sequence ID" value="NZ_AP019379.1"/>
</dbReference>
<feature type="binding site" evidence="11">
    <location>
        <position position="38"/>
    </location>
    <ligand>
        <name>ATP</name>
        <dbReference type="ChEBI" id="CHEBI:30616"/>
    </ligand>
</feature>
<dbReference type="SUPFAM" id="SSF110942">
    <property type="entry name" value="HSP90 C-terminal domain"/>
    <property type="match status" value="1"/>
</dbReference>
<dbReference type="Pfam" id="PF00183">
    <property type="entry name" value="HSP90"/>
    <property type="match status" value="1"/>
</dbReference>
<keyword evidence="13" id="KW-1185">Reference proteome</keyword>
<evidence type="ECO:0000256" key="2">
    <source>
        <dbReference type="ARBA" id="ARBA00008239"/>
    </source>
</evidence>
<evidence type="ECO:0000256" key="4">
    <source>
        <dbReference type="ARBA" id="ARBA00022741"/>
    </source>
</evidence>
<evidence type="ECO:0000313" key="13">
    <source>
        <dbReference type="Proteomes" id="UP000317544"/>
    </source>
</evidence>
<dbReference type="GO" id="GO:0005737">
    <property type="term" value="C:cytoplasm"/>
    <property type="evidence" value="ECO:0007669"/>
    <property type="project" value="UniProtKB-SubCell"/>
</dbReference>
<dbReference type="AlphaFoldDB" id="A0A455TAL0"/>
<evidence type="ECO:0000256" key="6">
    <source>
        <dbReference type="ARBA" id="ARBA00023016"/>
    </source>
</evidence>
<comment type="subcellular location">
    <subcellularLocation>
        <location evidence="1 10">Cytoplasm</location>
    </subcellularLocation>
</comment>
<dbReference type="Gene3D" id="1.20.120.790">
    <property type="entry name" value="Heat shock protein 90, C-terminal domain"/>
    <property type="match status" value="1"/>
</dbReference>
<feature type="binding site" evidence="11">
    <location>
        <begin position="123"/>
        <end position="128"/>
    </location>
    <ligand>
        <name>ATP</name>
        <dbReference type="ChEBI" id="CHEBI:30616"/>
    </ligand>
</feature>
<dbReference type="FunFam" id="3.30.230.80:FF:000002">
    <property type="entry name" value="Molecular chaperone HtpG"/>
    <property type="match status" value="1"/>
</dbReference>
<evidence type="ECO:0000256" key="1">
    <source>
        <dbReference type="ARBA" id="ARBA00004496"/>
    </source>
</evidence>
<dbReference type="GO" id="GO:0005524">
    <property type="term" value="F:ATP binding"/>
    <property type="evidence" value="ECO:0007669"/>
    <property type="project" value="UniProtKB-UniRule"/>
</dbReference>
<dbReference type="Gene3D" id="3.40.50.11260">
    <property type="match status" value="1"/>
</dbReference>
<keyword evidence="6 10" id="KW-0346">Stress response</keyword>
<dbReference type="InterPro" id="IPR001404">
    <property type="entry name" value="Hsp90_fam"/>
</dbReference>
<comment type="function">
    <text evidence="8 10">Molecular chaperone. Has ATPase activity.</text>
</comment>
<keyword evidence="4 10" id="KW-0547">Nucleotide-binding</keyword>
<keyword evidence="5 10" id="KW-0067">ATP-binding</keyword>
<feature type="binding site" evidence="11">
    <location>
        <position position="93"/>
    </location>
    <ligand>
        <name>ATP</name>
        <dbReference type="ChEBI" id="CHEBI:30616"/>
    </ligand>
</feature>
<dbReference type="PANTHER" id="PTHR11528">
    <property type="entry name" value="HEAT SHOCK PROTEIN 90 FAMILY MEMBER"/>
    <property type="match status" value="1"/>
</dbReference>
<dbReference type="PIRSF" id="PIRSF002583">
    <property type="entry name" value="Hsp90"/>
    <property type="match status" value="1"/>
</dbReference>
<name>A0A455TAL0_9GAMM</name>
<evidence type="ECO:0000256" key="9">
    <source>
        <dbReference type="ARBA" id="ARBA00070675"/>
    </source>
</evidence>
<evidence type="ECO:0000256" key="8">
    <source>
        <dbReference type="ARBA" id="ARBA00058590"/>
    </source>
</evidence>
<dbReference type="FunFam" id="3.30.565.10:FF:000009">
    <property type="entry name" value="Molecular chaperone HtpG"/>
    <property type="match status" value="1"/>
</dbReference>
<comment type="caution">
    <text evidence="10">Lacks conserved residue(s) required for the propagation of feature annotation.</text>
</comment>
<dbReference type="Gene3D" id="3.30.565.10">
    <property type="entry name" value="Histidine kinase-like ATPase, C-terminal domain"/>
    <property type="match status" value="1"/>
</dbReference>
<evidence type="ECO:0000256" key="3">
    <source>
        <dbReference type="ARBA" id="ARBA00022490"/>
    </source>
</evidence>
<sequence length="622" mass="72999">MNTSKTYSFQSESKELLKLMIHSLYSNKEIFIRELISNASDAIDKLRFLSISEPKKYPINTNYCINITIDKKLNKLTISDNGIGMEEHEIINNLGTIAKSGTKKFIQSLKSNNSSHQHELIGQFGVGFYSSFIVSKKVLVQTRSAKLKINEGFLWESYGKGDYTIQKIEKKEFGTDIILYFKKTEQEFIHHWKIQELINKYSDHINVPINIKKFNKKQNEYTWEQVNKAQALWVLNKSEISNQEYINFYKHLTKDSQEPLTWTHNKVEGNQEYIILLFIPSKTPWNIWSREHKHGLKLYINKVFIMEDTEQFLPNYLRFVKGLVDSNDLPLNISREILQNNQIIQKIRQTITKKLLNTLQNLFNNDIKKYYVFWQQFGTILKEGPAEDPQNRQFIMNLLLFTSLKHNNSEQTLSLKKYTTNMAKGQNKIYYITSDSYESAKNSPHLEIFLKNDIDVLLLFEKIDEWMMNYLNEYEDKKFCPANKPDDFINKLIIPQINEQNLQNKMQPFLEKIKKILGNKIKDVRVTYKLVHTPSILVTEAKEMSTQMAKLFSAAGQSVPSIKYILEINPEHALIQKISKIVEEKNIKDWILLIFEQALFVEKGTLDDPNQFINRINKLLSI</sequence>
<dbReference type="Gene3D" id="3.30.230.80">
    <property type="match status" value="1"/>
</dbReference>
<accession>A0A455TAL0</accession>
<protein>
    <recommendedName>
        <fullName evidence="9 10">Chaperone protein HtpG</fullName>
    </recommendedName>
    <alternativeName>
        <fullName evidence="10">Heat shock protein HtpG</fullName>
    </alternativeName>
    <alternativeName>
        <fullName evidence="10">High temperature protein G</fullName>
    </alternativeName>
</protein>
<dbReference type="InterPro" id="IPR020568">
    <property type="entry name" value="Ribosomal_Su5_D2-typ_SF"/>
</dbReference>
<evidence type="ECO:0000313" key="12">
    <source>
        <dbReference type="EMBL" id="BBI01366.1"/>
    </source>
</evidence>
<dbReference type="CDD" id="cd16927">
    <property type="entry name" value="HATPase_Hsp90-like"/>
    <property type="match status" value="1"/>
</dbReference>
<evidence type="ECO:0000256" key="10">
    <source>
        <dbReference type="HAMAP-Rule" id="MF_00505"/>
    </source>
</evidence>
<feature type="region of interest" description="A; substrate-binding" evidence="10">
    <location>
        <begin position="1"/>
        <end position="335"/>
    </location>
</feature>
<feature type="binding site" evidence="11">
    <location>
        <position position="80"/>
    </location>
    <ligand>
        <name>ATP</name>
        <dbReference type="ChEBI" id="CHEBI:30616"/>
    </ligand>
</feature>
<dbReference type="SUPFAM" id="SSF55874">
    <property type="entry name" value="ATPase domain of HSP90 chaperone/DNA topoisomerase II/histidine kinase"/>
    <property type="match status" value="1"/>
</dbReference>
<dbReference type="InterPro" id="IPR020575">
    <property type="entry name" value="Hsp90_N"/>
</dbReference>
<dbReference type="InterPro" id="IPR037196">
    <property type="entry name" value="HSP90_C"/>
</dbReference>
<dbReference type="InterPro" id="IPR036890">
    <property type="entry name" value="HATPase_C_sf"/>
</dbReference>
<dbReference type="NCBIfam" id="NF003555">
    <property type="entry name" value="PRK05218.1"/>
    <property type="match status" value="1"/>
</dbReference>
<feature type="binding site" evidence="11">
    <location>
        <position position="335"/>
    </location>
    <ligand>
        <name>ATP</name>
        <dbReference type="ChEBI" id="CHEBI:30616"/>
    </ligand>
</feature>
<feature type="binding site" evidence="11">
    <location>
        <position position="34"/>
    </location>
    <ligand>
        <name>ATP</name>
        <dbReference type="ChEBI" id="CHEBI:30616"/>
    </ligand>
</feature>
<dbReference type="PRINTS" id="PR00775">
    <property type="entry name" value="HEATSHOCK90"/>
</dbReference>
<comment type="similarity">
    <text evidence="2 10">Belongs to the heat shock protein 90 family.</text>
</comment>
<proteinExistence type="inferred from homology"/>
<organism evidence="12 13">
    <name type="scientific">Buchnera aphidicola</name>
    <name type="common">Nipponaphis monzeni</name>
    <dbReference type="NCBI Taxonomy" id="2495405"/>
    <lineage>
        <taxon>Bacteria</taxon>
        <taxon>Pseudomonadati</taxon>
        <taxon>Pseudomonadota</taxon>
        <taxon>Gammaproteobacteria</taxon>
        <taxon>Enterobacterales</taxon>
        <taxon>Erwiniaceae</taxon>
        <taxon>Buchnera</taxon>
    </lineage>
</organism>
<dbReference type="SUPFAM" id="SSF54211">
    <property type="entry name" value="Ribosomal protein S5 domain 2-like"/>
    <property type="match status" value="1"/>
</dbReference>
<feature type="binding site" evidence="11">
    <location>
        <position position="99"/>
    </location>
    <ligand>
        <name>ATP</name>
        <dbReference type="ChEBI" id="CHEBI:30616"/>
    </ligand>
</feature>
<keyword evidence="7 10" id="KW-0143">Chaperone</keyword>
<dbReference type="HAMAP" id="MF_00505">
    <property type="entry name" value="HSP90"/>
    <property type="match status" value="1"/>
</dbReference>
<comment type="subunit">
    <text evidence="10">Homodimer.</text>
</comment>
<feature type="binding site" evidence="11">
    <location>
        <position position="85"/>
    </location>
    <ligand>
        <name>ATP</name>
        <dbReference type="ChEBI" id="CHEBI:30616"/>
    </ligand>
</feature>
<dbReference type="GO" id="GO:0140662">
    <property type="term" value="F:ATP-dependent protein folding chaperone"/>
    <property type="evidence" value="ECO:0007669"/>
    <property type="project" value="InterPro"/>
</dbReference>
<feature type="binding site" evidence="11">
    <location>
        <position position="175"/>
    </location>
    <ligand>
        <name>ATP</name>
        <dbReference type="ChEBI" id="CHEBI:30616"/>
    </ligand>
</feature>
<dbReference type="OrthoDB" id="9802640at2"/>
<dbReference type="EMBL" id="AP019379">
    <property type="protein sequence ID" value="BBI01366.1"/>
    <property type="molecule type" value="Genomic_DNA"/>
</dbReference>
<dbReference type="Proteomes" id="UP000317544">
    <property type="component" value="Chromosome"/>
</dbReference>
<dbReference type="Pfam" id="PF13589">
    <property type="entry name" value="HATPase_c_3"/>
    <property type="match status" value="1"/>
</dbReference>
<evidence type="ECO:0000256" key="7">
    <source>
        <dbReference type="ARBA" id="ARBA00023186"/>
    </source>
</evidence>
<gene>
    <name evidence="10 12" type="primary">htpG</name>
    <name evidence="12" type="ORF">BUCNMO_364</name>
</gene>
<evidence type="ECO:0000256" key="11">
    <source>
        <dbReference type="PIRSR" id="PIRSR002583-1"/>
    </source>
</evidence>
<dbReference type="GO" id="GO:0051082">
    <property type="term" value="F:unfolded protein binding"/>
    <property type="evidence" value="ECO:0007669"/>
    <property type="project" value="UniProtKB-UniRule"/>
</dbReference>
<keyword evidence="3 10" id="KW-0963">Cytoplasm</keyword>